<evidence type="ECO:0000313" key="4">
    <source>
        <dbReference type="EMBL" id="PKS12622.1"/>
    </source>
</evidence>
<dbReference type="EMBL" id="NLAX01000003">
    <property type="protein sequence ID" value="PKS12622.1"/>
    <property type="molecule type" value="Genomic_DNA"/>
</dbReference>
<dbReference type="CDD" id="cd03057">
    <property type="entry name" value="GST_N_Beta"/>
    <property type="match status" value="1"/>
</dbReference>
<dbReference type="Gene3D" id="1.20.1050.10">
    <property type="match status" value="1"/>
</dbReference>
<dbReference type="STRING" id="41688.A0A2N3NJT9"/>
<dbReference type="InterPro" id="IPR010987">
    <property type="entry name" value="Glutathione-S-Trfase_C-like"/>
</dbReference>
<dbReference type="SUPFAM" id="SSF52833">
    <property type="entry name" value="Thioredoxin-like"/>
    <property type="match status" value="1"/>
</dbReference>
<proteinExistence type="inferred from homology"/>
<dbReference type="SFLD" id="SFLDS00019">
    <property type="entry name" value="Glutathione_Transferase_(cytos"/>
    <property type="match status" value="1"/>
</dbReference>
<dbReference type="VEuPathDB" id="FungiDB:jhhlp_000830"/>
<evidence type="ECO:0000313" key="5">
    <source>
        <dbReference type="Proteomes" id="UP000233524"/>
    </source>
</evidence>
<protein>
    <recommendedName>
        <fullName evidence="6">Glutathione S-transferase</fullName>
    </recommendedName>
</protein>
<dbReference type="PROSITE" id="PS50404">
    <property type="entry name" value="GST_NTER"/>
    <property type="match status" value="1"/>
</dbReference>
<reference evidence="4 5" key="1">
    <citation type="journal article" date="2017" name="G3 (Bethesda)">
        <title>First Draft Genome Sequence of the Pathogenic Fungus Lomentospora prolificans (Formerly Scedosporium prolificans).</title>
        <authorList>
            <person name="Luo R."/>
            <person name="Zimin A."/>
            <person name="Workman R."/>
            <person name="Fan Y."/>
            <person name="Pertea G."/>
            <person name="Grossman N."/>
            <person name="Wear M.P."/>
            <person name="Jia B."/>
            <person name="Miller H."/>
            <person name="Casadevall A."/>
            <person name="Timp W."/>
            <person name="Zhang S.X."/>
            <person name="Salzberg S.L."/>
        </authorList>
    </citation>
    <scope>NUCLEOTIDE SEQUENCE [LARGE SCALE GENOMIC DNA]</scope>
    <source>
        <strain evidence="4 5">JHH-5317</strain>
    </source>
</reference>
<dbReference type="InterPro" id="IPR004045">
    <property type="entry name" value="Glutathione_S-Trfase_N"/>
</dbReference>
<dbReference type="InterPro" id="IPR036249">
    <property type="entry name" value="Thioredoxin-like_sf"/>
</dbReference>
<dbReference type="InterPro" id="IPR040079">
    <property type="entry name" value="Glutathione_S-Trfase"/>
</dbReference>
<dbReference type="Proteomes" id="UP000233524">
    <property type="component" value="Unassembled WGS sequence"/>
</dbReference>
<dbReference type="SUPFAM" id="SSF47616">
    <property type="entry name" value="GST C-terminal domain-like"/>
    <property type="match status" value="1"/>
</dbReference>
<accession>A0A2N3NJT9</accession>
<dbReference type="Pfam" id="PF00043">
    <property type="entry name" value="GST_C"/>
    <property type="match status" value="1"/>
</dbReference>
<evidence type="ECO:0000256" key="1">
    <source>
        <dbReference type="ARBA" id="ARBA00007409"/>
    </source>
</evidence>
<sequence length="235" mass="26167">MPDHPALTLYVYRGSCTLAAHAVLAHTGLPYKYIILDNGPGGNSTNSRLQAADGSLSHEEFLKINPKGFVPVLAIGEGPNPEILTELPAILIYIASLAQDLNLLGANHLEHARIVEWLSWASCTIHTNGFAAFWRPGRYGDDSHPATMKDIRNRGEETIIKAFAAIEEKLEGKEWAVGDALSVVDFNLLVYWRWWSSERPDGETEAQYPNYARLAKKVKALDGVKKVYELEKLKR</sequence>
<dbReference type="PANTHER" id="PTHR44051:SF8">
    <property type="entry name" value="GLUTATHIONE S-TRANSFERASE GSTA"/>
    <property type="match status" value="1"/>
</dbReference>
<keyword evidence="5" id="KW-1185">Reference proteome</keyword>
<dbReference type="PROSITE" id="PS50405">
    <property type="entry name" value="GST_CTER"/>
    <property type="match status" value="1"/>
</dbReference>
<name>A0A2N3NJT9_9PEZI</name>
<evidence type="ECO:0000259" key="3">
    <source>
        <dbReference type="PROSITE" id="PS50405"/>
    </source>
</evidence>
<dbReference type="SFLD" id="SFLDG00358">
    <property type="entry name" value="Main_(cytGST)"/>
    <property type="match status" value="1"/>
</dbReference>
<dbReference type="PANTHER" id="PTHR44051">
    <property type="entry name" value="GLUTATHIONE S-TRANSFERASE-RELATED"/>
    <property type="match status" value="1"/>
</dbReference>
<dbReference type="Pfam" id="PF13409">
    <property type="entry name" value="GST_N_2"/>
    <property type="match status" value="1"/>
</dbReference>
<dbReference type="InterPro" id="IPR004046">
    <property type="entry name" value="GST_C"/>
</dbReference>
<dbReference type="InParanoid" id="A0A2N3NJT9"/>
<evidence type="ECO:0000259" key="2">
    <source>
        <dbReference type="PROSITE" id="PS50404"/>
    </source>
</evidence>
<feature type="domain" description="GST N-terminal" evidence="2">
    <location>
        <begin position="5"/>
        <end position="102"/>
    </location>
</feature>
<evidence type="ECO:0008006" key="6">
    <source>
        <dbReference type="Google" id="ProtNLM"/>
    </source>
</evidence>
<comment type="caution">
    <text evidence="4">The sequence shown here is derived from an EMBL/GenBank/DDBJ whole genome shotgun (WGS) entry which is preliminary data.</text>
</comment>
<dbReference type="AlphaFoldDB" id="A0A2N3NJT9"/>
<comment type="similarity">
    <text evidence="1">Belongs to the GST superfamily.</text>
</comment>
<dbReference type="InterPro" id="IPR036282">
    <property type="entry name" value="Glutathione-S-Trfase_C_sf"/>
</dbReference>
<feature type="domain" description="GST C-terminal" evidence="3">
    <location>
        <begin position="107"/>
        <end position="235"/>
    </location>
</feature>
<dbReference type="Gene3D" id="3.40.30.10">
    <property type="entry name" value="Glutaredoxin"/>
    <property type="match status" value="1"/>
</dbReference>
<gene>
    <name evidence="4" type="ORF">jhhlp_000830</name>
</gene>
<dbReference type="OrthoDB" id="2309723at2759"/>
<organism evidence="4 5">
    <name type="scientific">Lomentospora prolificans</name>
    <dbReference type="NCBI Taxonomy" id="41688"/>
    <lineage>
        <taxon>Eukaryota</taxon>
        <taxon>Fungi</taxon>
        <taxon>Dikarya</taxon>
        <taxon>Ascomycota</taxon>
        <taxon>Pezizomycotina</taxon>
        <taxon>Sordariomycetes</taxon>
        <taxon>Hypocreomycetidae</taxon>
        <taxon>Microascales</taxon>
        <taxon>Microascaceae</taxon>
        <taxon>Lomentospora</taxon>
    </lineage>
</organism>